<dbReference type="InterPro" id="IPR011990">
    <property type="entry name" value="TPR-like_helical_dom_sf"/>
</dbReference>
<evidence type="ECO:0000259" key="3">
    <source>
        <dbReference type="Pfam" id="PF18073"/>
    </source>
</evidence>
<comment type="subcellular location">
    <subcellularLocation>
        <location evidence="2">Cell inner membrane</location>
        <topology evidence="2">Single-pass membrane protein</topology>
        <orientation evidence="2">Cytoplasmic side</orientation>
    </subcellularLocation>
</comment>
<dbReference type="InterPro" id="IPR030865">
    <property type="entry name" value="LapB"/>
</dbReference>
<feature type="binding site" evidence="2">
    <location>
        <position position="371"/>
    </location>
    <ligand>
        <name>Fe cation</name>
        <dbReference type="ChEBI" id="CHEBI:24875"/>
    </ligand>
</feature>
<organism evidence="4 5">
    <name type="scientific">Legionella shakespearei DSM 23087</name>
    <dbReference type="NCBI Taxonomy" id="1122169"/>
    <lineage>
        <taxon>Bacteria</taxon>
        <taxon>Pseudomonadati</taxon>
        <taxon>Pseudomonadota</taxon>
        <taxon>Gammaproteobacteria</taxon>
        <taxon>Legionellales</taxon>
        <taxon>Legionellaceae</taxon>
        <taxon>Legionella</taxon>
    </lineage>
</organism>
<dbReference type="GO" id="GO:0009898">
    <property type="term" value="C:cytoplasmic side of plasma membrane"/>
    <property type="evidence" value="ECO:0007669"/>
    <property type="project" value="UniProtKB-UniRule"/>
</dbReference>
<name>A0A0W0YUI0_9GAMM</name>
<dbReference type="GO" id="GO:0000127">
    <property type="term" value="C:transcription factor TFIIIC complex"/>
    <property type="evidence" value="ECO:0007669"/>
    <property type="project" value="TreeGrafter"/>
</dbReference>
<dbReference type="GO" id="GO:0006383">
    <property type="term" value="P:transcription by RNA polymerase III"/>
    <property type="evidence" value="ECO:0007669"/>
    <property type="project" value="InterPro"/>
</dbReference>
<dbReference type="SMART" id="SM00028">
    <property type="entry name" value="TPR"/>
    <property type="match status" value="6"/>
</dbReference>
<dbReference type="eggNOG" id="COG2956">
    <property type="taxonomic scope" value="Bacteria"/>
</dbReference>
<keyword evidence="2" id="KW-0408">Iron</keyword>
<comment type="caution">
    <text evidence="4">The sequence shown here is derived from an EMBL/GenBank/DDBJ whole genome shotgun (WGS) entry which is preliminary data.</text>
</comment>
<dbReference type="STRING" id="1122169.Lsha_1609"/>
<dbReference type="PANTHER" id="PTHR23082:SF0">
    <property type="entry name" value="GENERAL TRANSCRIPTION FACTOR 3C POLYPEPTIDE 3"/>
    <property type="match status" value="1"/>
</dbReference>
<accession>A0A0W0YUI0</accession>
<gene>
    <name evidence="2" type="primary">lapB</name>
    <name evidence="4" type="ORF">Lsha_1609</name>
</gene>
<dbReference type="Gene3D" id="1.25.40.10">
    <property type="entry name" value="Tetratricopeptide repeat domain"/>
    <property type="match status" value="2"/>
</dbReference>
<keyword evidence="2" id="KW-0812">Transmembrane</keyword>
<dbReference type="AlphaFoldDB" id="A0A0W0YUI0"/>
<dbReference type="Proteomes" id="UP000054600">
    <property type="component" value="Unassembled WGS sequence"/>
</dbReference>
<feature type="domain" description="LapB rubredoxin metal binding" evidence="3">
    <location>
        <begin position="355"/>
        <end position="382"/>
    </location>
</feature>
<keyword evidence="2" id="KW-0472">Membrane</keyword>
<comment type="function">
    <text evidence="2">Modulates cellular lipopolysaccharide (LPS) levels by regulating LpxC, which is involved in lipid A biosynthesis. May act by modulating the proteolytic activity of FtsH towards LpxC. May also coordinate assembly of proteins involved in LPS synthesis at the plasma membrane.</text>
</comment>
<keyword evidence="2" id="KW-1003">Cell membrane</keyword>
<dbReference type="Pfam" id="PF13176">
    <property type="entry name" value="TPR_7"/>
    <property type="match status" value="1"/>
</dbReference>
<dbReference type="EMBL" id="LNYW01000044">
    <property type="protein sequence ID" value="KTD60513.1"/>
    <property type="molecule type" value="Genomic_DNA"/>
</dbReference>
<feature type="binding site" evidence="2">
    <location>
        <position position="357"/>
    </location>
    <ligand>
        <name>Fe cation</name>
        <dbReference type="ChEBI" id="CHEBI:24875"/>
    </ligand>
</feature>
<evidence type="ECO:0000313" key="4">
    <source>
        <dbReference type="EMBL" id="KTD60513.1"/>
    </source>
</evidence>
<comment type="similarity">
    <text evidence="2">Belongs to the LapB family.</text>
</comment>
<dbReference type="NCBIfam" id="NF008757">
    <property type="entry name" value="PRK11788.1-5"/>
    <property type="match status" value="1"/>
</dbReference>
<dbReference type="InterPro" id="IPR041166">
    <property type="entry name" value="Rubredoxin_2"/>
</dbReference>
<dbReference type="InterPro" id="IPR039340">
    <property type="entry name" value="Tfc4/TFIIIC-102/Sfc4"/>
</dbReference>
<keyword evidence="1 2" id="KW-0479">Metal-binding</keyword>
<evidence type="ECO:0000256" key="2">
    <source>
        <dbReference type="HAMAP-Rule" id="MF_00994"/>
    </source>
</evidence>
<keyword evidence="5" id="KW-1185">Reference proteome</keyword>
<dbReference type="SUPFAM" id="SSF81901">
    <property type="entry name" value="HCP-like"/>
    <property type="match status" value="1"/>
</dbReference>
<dbReference type="Pfam" id="PF18073">
    <property type="entry name" value="Zn_ribbon_LapB"/>
    <property type="match status" value="1"/>
</dbReference>
<dbReference type="PANTHER" id="PTHR23082">
    <property type="entry name" value="TRANSCRIPTION INITIATION FACTOR IIIC TFIIIC , POLYPEPTIDE 3-RELATED"/>
    <property type="match status" value="1"/>
</dbReference>
<feature type="binding site" evidence="2">
    <location>
        <position position="374"/>
    </location>
    <ligand>
        <name>Fe cation</name>
        <dbReference type="ChEBI" id="CHEBI:24875"/>
    </ligand>
</feature>
<feature type="topological domain" description="Cytoplasmic" evidence="2">
    <location>
        <begin position="21"/>
        <end position="389"/>
    </location>
</feature>
<dbReference type="OrthoDB" id="507476at2"/>
<dbReference type="CDD" id="cd00350">
    <property type="entry name" value="rubredoxin_like"/>
    <property type="match status" value="1"/>
</dbReference>
<keyword evidence="2" id="KW-0997">Cell inner membrane</keyword>
<keyword evidence="2" id="KW-0677">Repeat</keyword>
<dbReference type="RefSeq" id="WP_018576584.1">
    <property type="nucleotide sequence ID" value="NZ_KB892388.1"/>
</dbReference>
<dbReference type="GO" id="GO:0046890">
    <property type="term" value="P:regulation of lipid biosynthetic process"/>
    <property type="evidence" value="ECO:0007669"/>
    <property type="project" value="UniProtKB-UniRule"/>
</dbReference>
<evidence type="ECO:0000256" key="1">
    <source>
        <dbReference type="ARBA" id="ARBA00022723"/>
    </source>
</evidence>
<feature type="binding site" evidence="2">
    <location>
        <position position="360"/>
    </location>
    <ligand>
        <name>Fe cation</name>
        <dbReference type="ChEBI" id="CHEBI:24875"/>
    </ligand>
</feature>
<dbReference type="HAMAP" id="MF_00994">
    <property type="entry name" value="LPS_assembly_LapB"/>
    <property type="match status" value="1"/>
</dbReference>
<evidence type="ECO:0000313" key="5">
    <source>
        <dbReference type="Proteomes" id="UP000054600"/>
    </source>
</evidence>
<dbReference type="GO" id="GO:0008653">
    <property type="term" value="P:lipopolysaccharide metabolic process"/>
    <property type="evidence" value="ECO:0007669"/>
    <property type="project" value="InterPro"/>
</dbReference>
<dbReference type="PATRIC" id="fig|1122169.6.peg.1851"/>
<dbReference type="InterPro" id="IPR019734">
    <property type="entry name" value="TPR_rpt"/>
</dbReference>
<keyword evidence="2" id="KW-0802">TPR repeat</keyword>
<protein>
    <recommendedName>
        <fullName evidence="2">Lipopolysaccharide assembly protein B</fullName>
    </recommendedName>
</protein>
<keyword evidence="2" id="KW-1133">Transmembrane helix</keyword>
<reference evidence="4 5" key="1">
    <citation type="submission" date="2015-11" db="EMBL/GenBank/DDBJ databases">
        <title>Genomic analysis of 38 Legionella species identifies large and diverse effector repertoires.</title>
        <authorList>
            <person name="Burstein D."/>
            <person name="Amaro F."/>
            <person name="Zusman T."/>
            <person name="Lifshitz Z."/>
            <person name="Cohen O."/>
            <person name="Gilbert J.A."/>
            <person name="Pupko T."/>
            <person name="Shuman H.A."/>
            <person name="Segal G."/>
        </authorList>
    </citation>
    <scope>NUCLEOTIDE SEQUENCE [LARGE SCALE GENOMIC DNA]</scope>
    <source>
        <strain evidence="4 5">ATCC 49655</strain>
    </source>
</reference>
<dbReference type="GO" id="GO:0005506">
    <property type="term" value="F:iron ion binding"/>
    <property type="evidence" value="ECO:0007669"/>
    <property type="project" value="UniProtKB-UniRule"/>
</dbReference>
<sequence length="389" mass="44553">MINLWPLLLPAAAWSGWWVANRNNQDKNPNVTNRLSREYVVGLNYLLNEQSDKAVDIFIKLLEVDSDTVETHLALGSLFRRRGEVDRAIRIHQNLIARPQLSILQRKEALMALGQDYMSAGVFDRAERIFLEVVELGGSRETSSLQGLLAIYQQEKAWEKALDVIKKLEISTGNSLHNQAAHYYCEMATQSLKVNAIDRAVYCIKQAMNVDPESVRASLMNANIEMKEGRYKQAIRSLKKVPLQDAEFLTEIIEPLVFCHKELDLMPDCIHYLEQTLAEHPRASVIFVIAEYLRQSKNMDAAIDFVADNLSKHPSIRGLNRLIYWHLESDHGKVRDKLQMLYDITSKFLDNKPVYRCGQCGFGGKHLHWHCPSCKQWGRMKPIHGLEGD</sequence>
<proteinExistence type="inferred from homology"/>